<dbReference type="PROSITE" id="PS50020">
    <property type="entry name" value="WW_DOMAIN_2"/>
    <property type="match status" value="1"/>
</dbReference>
<evidence type="ECO:0000256" key="2">
    <source>
        <dbReference type="SAM" id="MobiDB-lite"/>
    </source>
</evidence>
<gene>
    <name evidence="4" type="ORF">LTR09_007118</name>
</gene>
<dbReference type="Pfam" id="PF01846">
    <property type="entry name" value="FF"/>
    <property type="match status" value="1"/>
</dbReference>
<dbReference type="AlphaFoldDB" id="A0AAJ0DJW3"/>
<dbReference type="Gene3D" id="2.20.70.10">
    <property type="match status" value="1"/>
</dbReference>
<dbReference type="InterPro" id="IPR001202">
    <property type="entry name" value="WW_dom"/>
</dbReference>
<feature type="compositionally biased region" description="Basic and acidic residues" evidence="2">
    <location>
        <begin position="168"/>
        <end position="189"/>
    </location>
</feature>
<feature type="compositionally biased region" description="Acidic residues" evidence="2">
    <location>
        <begin position="273"/>
        <end position="287"/>
    </location>
</feature>
<protein>
    <recommendedName>
        <fullName evidence="3">WW domain-containing protein</fullName>
    </recommendedName>
</protein>
<reference evidence="4" key="1">
    <citation type="submission" date="2023-04" db="EMBL/GenBank/DDBJ databases">
        <title>Black Yeasts Isolated from many extreme environments.</title>
        <authorList>
            <person name="Coleine C."/>
            <person name="Stajich J.E."/>
            <person name="Selbmann L."/>
        </authorList>
    </citation>
    <scope>NUCLEOTIDE SEQUENCE</scope>
    <source>
        <strain evidence="4">CCFEE 5312</strain>
    </source>
</reference>
<dbReference type="GO" id="GO:0070063">
    <property type="term" value="F:RNA polymerase binding"/>
    <property type="evidence" value="ECO:0007669"/>
    <property type="project" value="InterPro"/>
</dbReference>
<dbReference type="EMBL" id="JAWDJX010000024">
    <property type="protein sequence ID" value="KAK3051818.1"/>
    <property type="molecule type" value="Genomic_DNA"/>
</dbReference>
<dbReference type="InterPro" id="IPR036020">
    <property type="entry name" value="WW_dom_sf"/>
</dbReference>
<feature type="domain" description="WW" evidence="3">
    <location>
        <begin position="90"/>
        <end position="123"/>
    </location>
</feature>
<evidence type="ECO:0000313" key="4">
    <source>
        <dbReference type="EMBL" id="KAK3051818.1"/>
    </source>
</evidence>
<accession>A0AAJ0DJW3</accession>
<comment type="caution">
    <text evidence="4">The sequence shown here is derived from an EMBL/GenBank/DDBJ whole genome shotgun (WGS) entry which is preliminary data.</text>
</comment>
<feature type="region of interest" description="Disordered" evidence="2">
    <location>
        <begin position="512"/>
        <end position="567"/>
    </location>
</feature>
<dbReference type="InterPro" id="IPR002713">
    <property type="entry name" value="FF_domain"/>
</dbReference>
<feature type="region of interest" description="Disordered" evidence="2">
    <location>
        <begin position="1"/>
        <end position="96"/>
    </location>
</feature>
<dbReference type="PANTHER" id="PTHR15377:SF3">
    <property type="entry name" value="WW DOMAIN-CONTAINING PROTEIN"/>
    <property type="match status" value="1"/>
</dbReference>
<evidence type="ECO:0000313" key="5">
    <source>
        <dbReference type="Proteomes" id="UP001271007"/>
    </source>
</evidence>
<evidence type="ECO:0000256" key="1">
    <source>
        <dbReference type="ARBA" id="ARBA00022737"/>
    </source>
</evidence>
<dbReference type="Proteomes" id="UP001271007">
    <property type="component" value="Unassembled WGS sequence"/>
</dbReference>
<proteinExistence type="predicted"/>
<dbReference type="SUPFAM" id="SSF51045">
    <property type="entry name" value="WW domain"/>
    <property type="match status" value="1"/>
</dbReference>
<keyword evidence="5" id="KW-1185">Reference proteome</keyword>
<dbReference type="GO" id="GO:0005634">
    <property type="term" value="C:nucleus"/>
    <property type="evidence" value="ECO:0007669"/>
    <property type="project" value="TreeGrafter"/>
</dbReference>
<dbReference type="Gene3D" id="1.10.10.440">
    <property type="entry name" value="FF domain"/>
    <property type="match status" value="2"/>
</dbReference>
<evidence type="ECO:0000259" key="3">
    <source>
        <dbReference type="PROSITE" id="PS50020"/>
    </source>
</evidence>
<feature type="region of interest" description="Disordered" evidence="2">
    <location>
        <begin position="237"/>
        <end position="323"/>
    </location>
</feature>
<sequence length="588" mass="67083">MESPNKRLKPSPPEQAADSADFVSFDLDDDDNEDQYGYTNSTPPPELSTSQGISNAPSEAPRGPRGSNQRRDPRSDPRHARDMPKSAHPLPGHEPWILVRTKFGRYFMHNKETKESLWRTPPELKDAVRELQQGQALETEKAQNARWAEEQLKVMRGPATGANGTKVAEGRGQREEGRSRRRRSESLQKEDEEALMAEMAAEAERVEEKDAREAVKGVEGLQPKILQATEAGYGSDISYEEVEVTDSEGEDGEDKAARRAAAAVGQDVGAGKEEEEDGPVEFGEDDIAWQLAAMEQDQDQDMDQPDDEDEDPMDYSDEDDVSDQEAALHFRTMLDDHNISPFTPWDNLLNNEDILYDDRHTLLPNTRTRKAVWEEWVKDTAARLKEERAKAEQQDPKIPYLAFLAEKATPKLYWPEFKRKYKKESIMNQRKLSDKDREKLYRDHISRLKLPESTRKADLANLLSSIPLRALNRSTTFDTLPSQLLGHLHFISLPTPVRDPIILKHISTLPPVPAGEDDDEVRDVEGEKKREKQERALAERERKVEEERRKAEKEGRWAKREAKEAEREIRDATLTVGNRGLREQLRSG</sequence>
<feature type="compositionally biased region" description="Low complexity" evidence="2">
    <location>
        <begin position="16"/>
        <end position="25"/>
    </location>
</feature>
<feature type="compositionally biased region" description="Basic and acidic residues" evidence="2">
    <location>
        <begin position="138"/>
        <end position="153"/>
    </location>
</feature>
<dbReference type="InterPro" id="IPR036517">
    <property type="entry name" value="FF_domain_sf"/>
</dbReference>
<keyword evidence="1" id="KW-0677">Repeat</keyword>
<organism evidence="4 5">
    <name type="scientific">Extremus antarcticus</name>
    <dbReference type="NCBI Taxonomy" id="702011"/>
    <lineage>
        <taxon>Eukaryota</taxon>
        <taxon>Fungi</taxon>
        <taxon>Dikarya</taxon>
        <taxon>Ascomycota</taxon>
        <taxon>Pezizomycotina</taxon>
        <taxon>Dothideomycetes</taxon>
        <taxon>Dothideomycetidae</taxon>
        <taxon>Mycosphaerellales</taxon>
        <taxon>Extremaceae</taxon>
        <taxon>Extremus</taxon>
    </lineage>
</organism>
<feature type="compositionally biased region" description="Basic and acidic residues" evidence="2">
    <location>
        <begin position="523"/>
        <end position="567"/>
    </location>
</feature>
<dbReference type="GO" id="GO:0003712">
    <property type="term" value="F:transcription coregulator activity"/>
    <property type="evidence" value="ECO:0007669"/>
    <property type="project" value="TreeGrafter"/>
</dbReference>
<feature type="region of interest" description="Disordered" evidence="2">
    <location>
        <begin position="135"/>
        <end position="195"/>
    </location>
</feature>
<feature type="compositionally biased region" description="Acidic residues" evidence="2">
    <location>
        <begin position="296"/>
        <end position="323"/>
    </location>
</feature>
<name>A0AAJ0DJW3_9PEZI</name>
<dbReference type="SUPFAM" id="SSF81698">
    <property type="entry name" value="FF domain"/>
    <property type="match status" value="1"/>
</dbReference>
<feature type="compositionally biased region" description="Basic and acidic residues" evidence="2">
    <location>
        <begin position="69"/>
        <end position="85"/>
    </location>
</feature>
<dbReference type="PANTHER" id="PTHR15377">
    <property type="entry name" value="TRANSCRIPTION ELONGATION REGULATOR 1"/>
    <property type="match status" value="1"/>
</dbReference>
<feature type="compositionally biased region" description="Acidic residues" evidence="2">
    <location>
        <begin position="238"/>
        <end position="253"/>
    </location>
</feature>
<dbReference type="InterPro" id="IPR045148">
    <property type="entry name" value="TCRG1-like"/>
</dbReference>
<feature type="compositionally biased region" description="Polar residues" evidence="2">
    <location>
        <begin position="37"/>
        <end position="57"/>
    </location>
</feature>